<reference evidence="1 2" key="1">
    <citation type="submission" date="2024-05" db="EMBL/GenBank/DDBJ databases">
        <title>Culex pipiens pipiens assembly and annotation.</title>
        <authorList>
            <person name="Alout H."/>
            <person name="Durand T."/>
        </authorList>
    </citation>
    <scope>NUCLEOTIDE SEQUENCE [LARGE SCALE GENOMIC DNA]</scope>
    <source>
        <strain evidence="1">HA-2024</strain>
        <tissue evidence="1">Whole body</tissue>
    </source>
</reference>
<keyword evidence="2" id="KW-1185">Reference proteome</keyword>
<gene>
    <name evidence="1" type="ORF">pipiens_003981</name>
</gene>
<organism evidence="1 2">
    <name type="scientific">Culex pipiens pipiens</name>
    <name type="common">Northern house mosquito</name>
    <dbReference type="NCBI Taxonomy" id="38569"/>
    <lineage>
        <taxon>Eukaryota</taxon>
        <taxon>Metazoa</taxon>
        <taxon>Ecdysozoa</taxon>
        <taxon>Arthropoda</taxon>
        <taxon>Hexapoda</taxon>
        <taxon>Insecta</taxon>
        <taxon>Pterygota</taxon>
        <taxon>Neoptera</taxon>
        <taxon>Endopterygota</taxon>
        <taxon>Diptera</taxon>
        <taxon>Nematocera</taxon>
        <taxon>Culicoidea</taxon>
        <taxon>Culicidae</taxon>
        <taxon>Culicinae</taxon>
        <taxon>Culicini</taxon>
        <taxon>Culex</taxon>
        <taxon>Culex</taxon>
    </lineage>
</organism>
<sequence length="264" mass="29143">MNSSLNASSLSVDPSQTPWFRSLWYRVRRINLPVSMFLDRSRDFPDVAFLSLDENALDNDYTEVGSYYLDDTVPLDQEEELEYHAWEQDLLQRNTSDTEDVLQALEQSAQWCGPCGQYKCNGVKCCTTATSEQLADLVDRLRMGEDVVVPVMTCSYAELSELLQYSADMSGSFDGSYGEEGRVEQVRGFPCLQRKVNQIGPVNGFSSESNLSETQSQFCAVVTSCPGSMTIIAVGLFPLCVSVLQQPPTTSSSSQIATSALLPA</sequence>
<evidence type="ECO:0000313" key="1">
    <source>
        <dbReference type="EMBL" id="KAL1378463.1"/>
    </source>
</evidence>
<dbReference type="Proteomes" id="UP001562425">
    <property type="component" value="Unassembled WGS sequence"/>
</dbReference>
<evidence type="ECO:0000313" key="2">
    <source>
        <dbReference type="Proteomes" id="UP001562425"/>
    </source>
</evidence>
<name>A0ABD1CQ17_CULPP</name>
<comment type="caution">
    <text evidence="1">The sequence shown here is derived from an EMBL/GenBank/DDBJ whole genome shotgun (WGS) entry which is preliminary data.</text>
</comment>
<dbReference type="AlphaFoldDB" id="A0ABD1CQ17"/>
<accession>A0ABD1CQ17</accession>
<dbReference type="EMBL" id="JBEHCU010010302">
    <property type="protein sequence ID" value="KAL1378463.1"/>
    <property type="molecule type" value="Genomic_DNA"/>
</dbReference>
<proteinExistence type="predicted"/>
<protein>
    <submittedName>
        <fullName evidence="1">Uncharacterized protein</fullName>
    </submittedName>
</protein>